<dbReference type="InterPro" id="IPR006094">
    <property type="entry name" value="Oxid_FAD_bind_N"/>
</dbReference>
<dbReference type="FunFam" id="3.30.43.10:FF:000004">
    <property type="entry name" value="Berberine bridge enzyme-like 15"/>
    <property type="match status" value="1"/>
</dbReference>
<sequence length="533" mass="60287">MKATMQATKPLLLQLVLLVIVSSGTSNQVIDKFLQCLPHQIYCSKPINKAIYTPDNPSFESVLQAYIKNLRFLNNTTPKPLAIITALHEAHIQSTIICAKSNGLQLRIRSGGHDFEGLSYRSDVPFVVLDLFNLRDIDIDMATETAWVQAGATTGELYYNIAKKSKVHAFPAGVCIALGLGGHFSGGGYGNMMRKYGLSVDNIIDAKIVDVNGKILDRKSMGEDLFWAIRGGGGGSFGVILSWKIKLVKVPEKVTVFRVDRTLEQGATDLVYKWQQVATKLVKELFIRVQPQIQNPTNETEKTIRVGFIGLFLGKRDELLSLMKKNFPQLGLKRENCTETSWVESTLFWENLPIGTPTEVLLNRTGPGGIFFKSKSDYVKDIISKQDLENIWKLFLKTEGMVMQWNPYGGRMREISDSATPFPHRAGILFKIQYFTLWFQEGIEETDRHISLARKMYDSMAPYVSKNPREAFLNYRDLDVGSNPSDRTNFGKAKVYGSKYFKDNFIKLTEVKKKVDPKNFFKNEQSIPPQWAY</sequence>
<feature type="domain" description="FAD-binding PCMH-type" evidence="9">
    <location>
        <begin position="76"/>
        <end position="250"/>
    </location>
</feature>
<dbReference type="InterPro" id="IPR012951">
    <property type="entry name" value="BBE"/>
</dbReference>
<evidence type="ECO:0000256" key="4">
    <source>
        <dbReference type="ARBA" id="ARBA00022729"/>
    </source>
</evidence>
<comment type="similarity">
    <text evidence="2">Belongs to the oxygen-dependent FAD-linked oxidoreductase family.</text>
</comment>
<keyword evidence="5" id="KW-0274">FAD</keyword>
<dbReference type="OrthoDB" id="407275at2759"/>
<dbReference type="KEGG" id="jcu:105636945"/>
<dbReference type="Pfam" id="PF08031">
    <property type="entry name" value="BBE"/>
    <property type="match status" value="1"/>
</dbReference>
<keyword evidence="11" id="KW-1185">Reference proteome</keyword>
<evidence type="ECO:0000259" key="9">
    <source>
        <dbReference type="PROSITE" id="PS51387"/>
    </source>
</evidence>
<evidence type="ECO:0000256" key="8">
    <source>
        <dbReference type="SAM" id="SignalP"/>
    </source>
</evidence>
<dbReference type="AlphaFoldDB" id="A0A067KF63"/>
<name>A0A067KF63_JATCU</name>
<evidence type="ECO:0000313" key="10">
    <source>
        <dbReference type="EMBL" id="KDP34866.1"/>
    </source>
</evidence>
<protein>
    <recommendedName>
        <fullName evidence="9">FAD-binding PCMH-type domain-containing protein</fullName>
    </recommendedName>
</protein>
<evidence type="ECO:0000256" key="2">
    <source>
        <dbReference type="ARBA" id="ARBA00005466"/>
    </source>
</evidence>
<dbReference type="Pfam" id="PF01565">
    <property type="entry name" value="FAD_binding_4"/>
    <property type="match status" value="1"/>
</dbReference>
<dbReference type="GO" id="GO:0071949">
    <property type="term" value="F:FAD binding"/>
    <property type="evidence" value="ECO:0007669"/>
    <property type="project" value="InterPro"/>
</dbReference>
<feature type="signal peptide" evidence="8">
    <location>
        <begin position="1"/>
        <end position="26"/>
    </location>
</feature>
<keyword evidence="3" id="KW-0285">Flavoprotein</keyword>
<keyword evidence="7" id="KW-0325">Glycoprotein</keyword>
<dbReference type="GO" id="GO:1901696">
    <property type="term" value="P:cannabinoid biosynthetic process"/>
    <property type="evidence" value="ECO:0007669"/>
    <property type="project" value="UniProtKB-ARBA"/>
</dbReference>
<dbReference type="InterPro" id="IPR016166">
    <property type="entry name" value="FAD-bd_PCMH"/>
</dbReference>
<dbReference type="PANTHER" id="PTHR32448">
    <property type="entry name" value="OS08G0158400 PROTEIN"/>
    <property type="match status" value="1"/>
</dbReference>
<evidence type="ECO:0000256" key="7">
    <source>
        <dbReference type="ARBA" id="ARBA00023180"/>
    </source>
</evidence>
<dbReference type="Gene3D" id="3.30.465.10">
    <property type="match status" value="1"/>
</dbReference>
<dbReference type="Gene3D" id="3.40.462.20">
    <property type="match status" value="1"/>
</dbReference>
<keyword evidence="4 8" id="KW-0732">Signal</keyword>
<comment type="cofactor">
    <cofactor evidence="1">
        <name>FAD</name>
        <dbReference type="ChEBI" id="CHEBI:57692"/>
    </cofactor>
</comment>
<dbReference type="Proteomes" id="UP000027138">
    <property type="component" value="Unassembled WGS sequence"/>
</dbReference>
<evidence type="ECO:0000256" key="1">
    <source>
        <dbReference type="ARBA" id="ARBA00001974"/>
    </source>
</evidence>
<dbReference type="SUPFAM" id="SSF56176">
    <property type="entry name" value="FAD-binding/transporter-associated domain-like"/>
    <property type="match status" value="1"/>
</dbReference>
<dbReference type="InterPro" id="IPR036318">
    <property type="entry name" value="FAD-bd_PCMH-like_sf"/>
</dbReference>
<accession>A0A067KF63</accession>
<dbReference type="InterPro" id="IPR016169">
    <property type="entry name" value="FAD-bd_PCMH_sub2"/>
</dbReference>
<dbReference type="STRING" id="180498.A0A067KF63"/>
<proteinExistence type="inferred from homology"/>
<feature type="chain" id="PRO_5001639499" description="FAD-binding PCMH-type domain-containing protein" evidence="8">
    <location>
        <begin position="27"/>
        <end position="533"/>
    </location>
</feature>
<evidence type="ECO:0000256" key="3">
    <source>
        <dbReference type="ARBA" id="ARBA00022630"/>
    </source>
</evidence>
<organism evidence="10 11">
    <name type="scientific">Jatropha curcas</name>
    <name type="common">Barbados nut</name>
    <dbReference type="NCBI Taxonomy" id="180498"/>
    <lineage>
        <taxon>Eukaryota</taxon>
        <taxon>Viridiplantae</taxon>
        <taxon>Streptophyta</taxon>
        <taxon>Embryophyta</taxon>
        <taxon>Tracheophyta</taxon>
        <taxon>Spermatophyta</taxon>
        <taxon>Magnoliopsida</taxon>
        <taxon>eudicotyledons</taxon>
        <taxon>Gunneridae</taxon>
        <taxon>Pentapetalae</taxon>
        <taxon>rosids</taxon>
        <taxon>fabids</taxon>
        <taxon>Malpighiales</taxon>
        <taxon>Euphorbiaceae</taxon>
        <taxon>Crotonoideae</taxon>
        <taxon>Jatropheae</taxon>
        <taxon>Jatropha</taxon>
    </lineage>
</organism>
<dbReference type="Gene3D" id="3.30.43.10">
    <property type="entry name" value="Uridine Diphospho-n-acetylenolpyruvylglucosamine Reductase, domain 2"/>
    <property type="match status" value="1"/>
</dbReference>
<dbReference type="InterPro" id="IPR016167">
    <property type="entry name" value="FAD-bd_PCMH_sub1"/>
</dbReference>
<gene>
    <name evidence="10" type="ORF">JCGZ_09154</name>
</gene>
<keyword evidence="6" id="KW-1015">Disulfide bond</keyword>
<dbReference type="EMBL" id="KK914502">
    <property type="protein sequence ID" value="KDP34866.1"/>
    <property type="molecule type" value="Genomic_DNA"/>
</dbReference>
<evidence type="ECO:0000313" key="11">
    <source>
        <dbReference type="Proteomes" id="UP000027138"/>
    </source>
</evidence>
<dbReference type="PROSITE" id="PS51387">
    <property type="entry name" value="FAD_PCMH"/>
    <property type="match status" value="1"/>
</dbReference>
<dbReference type="GO" id="GO:0016491">
    <property type="term" value="F:oxidoreductase activity"/>
    <property type="evidence" value="ECO:0007669"/>
    <property type="project" value="InterPro"/>
</dbReference>
<evidence type="ECO:0000256" key="5">
    <source>
        <dbReference type="ARBA" id="ARBA00022827"/>
    </source>
</evidence>
<reference evidence="10 11" key="1">
    <citation type="journal article" date="2014" name="PLoS ONE">
        <title>Global Analysis of Gene Expression Profiles in Physic Nut (Jatropha curcas L.) Seedlings Exposed to Salt Stress.</title>
        <authorList>
            <person name="Zhang L."/>
            <person name="Zhang C."/>
            <person name="Wu P."/>
            <person name="Chen Y."/>
            <person name="Li M."/>
            <person name="Jiang H."/>
            <person name="Wu G."/>
        </authorList>
    </citation>
    <scope>NUCLEOTIDE SEQUENCE [LARGE SCALE GENOMIC DNA]</scope>
    <source>
        <strain evidence="11">cv. GZQX0401</strain>
        <tissue evidence="10">Young leaves</tissue>
    </source>
</reference>
<evidence type="ECO:0000256" key="6">
    <source>
        <dbReference type="ARBA" id="ARBA00023157"/>
    </source>
</evidence>